<dbReference type="InterPro" id="IPR027417">
    <property type="entry name" value="P-loop_NTPase"/>
</dbReference>
<protein>
    <submittedName>
        <fullName evidence="1">RecQ-like DNA helicase BLM</fullName>
    </submittedName>
</protein>
<keyword evidence="2" id="KW-1185">Reference proteome</keyword>
<keyword evidence="1" id="KW-0378">Hydrolase</keyword>
<proteinExistence type="predicted"/>
<accession>A0AAD9QR75</accession>
<keyword evidence="1" id="KW-0347">Helicase</keyword>
<dbReference type="GO" id="GO:0004386">
    <property type="term" value="F:helicase activity"/>
    <property type="evidence" value="ECO:0007669"/>
    <property type="project" value="UniProtKB-KW"/>
</dbReference>
<evidence type="ECO:0000313" key="1">
    <source>
        <dbReference type="EMBL" id="KAK2565615.1"/>
    </source>
</evidence>
<dbReference type="SUPFAM" id="SSF52540">
    <property type="entry name" value="P-loop containing nucleoside triphosphate hydrolases"/>
    <property type="match status" value="1"/>
</dbReference>
<reference evidence="1" key="2">
    <citation type="journal article" date="2023" name="Science">
        <title>Genomic signatures of disease resistance in endangered staghorn corals.</title>
        <authorList>
            <person name="Vollmer S.V."/>
            <person name="Selwyn J.D."/>
            <person name="Despard B.A."/>
            <person name="Roesel C.L."/>
        </authorList>
    </citation>
    <scope>NUCLEOTIDE SEQUENCE</scope>
    <source>
        <strain evidence="1">K2</strain>
    </source>
</reference>
<sequence length="131" mass="15152">MDFFDELLNPTGIGLKEKKVDYPITILYLPLSWCGFSFKFFQKQLGDDQYYSPVDPVDKKPENRLFAQYHAPQTRTMKDLILKELSSPSSTVRVVFATVAMGMGVDIPSIRVHVRPPRTMREYFQETRRAG</sequence>
<dbReference type="Gene3D" id="3.40.50.300">
    <property type="entry name" value="P-loop containing nucleotide triphosphate hydrolases"/>
    <property type="match status" value="1"/>
</dbReference>
<dbReference type="Proteomes" id="UP001249851">
    <property type="component" value="Unassembled WGS sequence"/>
</dbReference>
<evidence type="ECO:0000313" key="2">
    <source>
        <dbReference type="Proteomes" id="UP001249851"/>
    </source>
</evidence>
<dbReference type="EMBL" id="JARQWQ010000019">
    <property type="protein sequence ID" value="KAK2565615.1"/>
    <property type="molecule type" value="Genomic_DNA"/>
</dbReference>
<reference evidence="1" key="1">
    <citation type="journal article" date="2023" name="G3 (Bethesda)">
        <title>Whole genome assembly and annotation of the endangered Caribbean coral Acropora cervicornis.</title>
        <authorList>
            <person name="Selwyn J.D."/>
            <person name="Vollmer S.V."/>
        </authorList>
    </citation>
    <scope>NUCLEOTIDE SEQUENCE</scope>
    <source>
        <strain evidence="1">K2</strain>
    </source>
</reference>
<name>A0AAD9QR75_ACRCE</name>
<comment type="caution">
    <text evidence="1">The sequence shown here is derived from an EMBL/GenBank/DDBJ whole genome shotgun (WGS) entry which is preliminary data.</text>
</comment>
<organism evidence="1 2">
    <name type="scientific">Acropora cervicornis</name>
    <name type="common">Staghorn coral</name>
    <dbReference type="NCBI Taxonomy" id="6130"/>
    <lineage>
        <taxon>Eukaryota</taxon>
        <taxon>Metazoa</taxon>
        <taxon>Cnidaria</taxon>
        <taxon>Anthozoa</taxon>
        <taxon>Hexacorallia</taxon>
        <taxon>Scleractinia</taxon>
        <taxon>Astrocoeniina</taxon>
        <taxon>Acroporidae</taxon>
        <taxon>Acropora</taxon>
    </lineage>
</organism>
<keyword evidence="1" id="KW-0547">Nucleotide-binding</keyword>
<keyword evidence="1" id="KW-0067">ATP-binding</keyword>
<gene>
    <name evidence="1" type="ORF">P5673_010743</name>
</gene>
<dbReference type="AlphaFoldDB" id="A0AAD9QR75"/>